<evidence type="ECO:0000313" key="3">
    <source>
        <dbReference type="Proteomes" id="UP000297245"/>
    </source>
</evidence>
<dbReference type="AlphaFoldDB" id="A0A4S8MLW8"/>
<accession>A0A4S8MLW8</accession>
<sequence length="622" mass="67349">MLPLRLAAVSAADSPTSVAASAVAVVQPPFSLVPLNTLANAFRQAVHIRKRPGPEWTHSILNGLEGAHPVLRLAASTGLVLGLADKSVTIPTRVQDHAIIALAQVMAMYTSVEWDHNSNDTLALSLILAAQSLPLISSERLQALPLPTLVNLLTVSLVFAFTQNDFSSVSSLSRLAGLSLSLLLDTHPEQGLASAQECLISLRDLAARPDPPKPLLFSTVMISDSVLSSAVYIPPSRYTEITPLDLAHTTLHTLSHMSNLIADFGGIHDAFKELRKTTYLALDILASASASSETAVAATNAFINELVQAQSPLDLDKKAFALVCIEQLVPASSVGTIVDKVWNLVEPHLSSPTTSNRQVYESAHSVVLAIFARAQSESASIPATQHPESDSRIDKGKGRSKGDDFPTLTLISFTRTLLPSYTQTLIQNSSPNDRLTTTQLCMAFEATARCAVACDKPAATTSSSISFSMDNGEDSLAEMIIEDIITAARTLENSSHNDSDSREQLHRLRLSLVSCLSALPVHLLERALEECKRVLMLPHFGGSGGDADDEDREGDGERREALIQALYKEILEKVGDREKDVVVKWWYDILGDFAAATAAVGDDHESRMGRERRWGDWFRARL</sequence>
<proteinExistence type="predicted"/>
<dbReference type="InterPro" id="IPR055334">
    <property type="entry name" value="PEX8-like"/>
</dbReference>
<dbReference type="OrthoDB" id="2357318at2759"/>
<dbReference type="Proteomes" id="UP000297245">
    <property type="component" value="Unassembled WGS sequence"/>
</dbReference>
<dbReference type="EMBL" id="ML179062">
    <property type="protein sequence ID" value="THV03890.1"/>
    <property type="molecule type" value="Genomic_DNA"/>
</dbReference>
<evidence type="ECO:0000256" key="1">
    <source>
        <dbReference type="SAM" id="MobiDB-lite"/>
    </source>
</evidence>
<gene>
    <name evidence="2" type="ORF">K435DRAFT_835673</name>
</gene>
<keyword evidence="3" id="KW-1185">Reference proteome</keyword>
<reference evidence="2 3" key="1">
    <citation type="journal article" date="2019" name="Nat. Ecol. Evol.">
        <title>Megaphylogeny resolves global patterns of mushroom evolution.</title>
        <authorList>
            <person name="Varga T."/>
            <person name="Krizsan K."/>
            <person name="Foldi C."/>
            <person name="Dima B."/>
            <person name="Sanchez-Garcia M."/>
            <person name="Sanchez-Ramirez S."/>
            <person name="Szollosi G.J."/>
            <person name="Szarkandi J.G."/>
            <person name="Papp V."/>
            <person name="Albert L."/>
            <person name="Andreopoulos W."/>
            <person name="Angelini C."/>
            <person name="Antonin V."/>
            <person name="Barry K.W."/>
            <person name="Bougher N.L."/>
            <person name="Buchanan P."/>
            <person name="Buyck B."/>
            <person name="Bense V."/>
            <person name="Catcheside P."/>
            <person name="Chovatia M."/>
            <person name="Cooper J."/>
            <person name="Damon W."/>
            <person name="Desjardin D."/>
            <person name="Finy P."/>
            <person name="Geml J."/>
            <person name="Haridas S."/>
            <person name="Hughes K."/>
            <person name="Justo A."/>
            <person name="Karasinski D."/>
            <person name="Kautmanova I."/>
            <person name="Kiss B."/>
            <person name="Kocsube S."/>
            <person name="Kotiranta H."/>
            <person name="LaButti K.M."/>
            <person name="Lechner B.E."/>
            <person name="Liimatainen K."/>
            <person name="Lipzen A."/>
            <person name="Lukacs Z."/>
            <person name="Mihaltcheva S."/>
            <person name="Morgado L.N."/>
            <person name="Niskanen T."/>
            <person name="Noordeloos M.E."/>
            <person name="Ohm R.A."/>
            <person name="Ortiz-Santana B."/>
            <person name="Ovrebo C."/>
            <person name="Racz N."/>
            <person name="Riley R."/>
            <person name="Savchenko A."/>
            <person name="Shiryaev A."/>
            <person name="Soop K."/>
            <person name="Spirin V."/>
            <person name="Szebenyi C."/>
            <person name="Tomsovsky M."/>
            <person name="Tulloss R.E."/>
            <person name="Uehling J."/>
            <person name="Grigoriev I.V."/>
            <person name="Vagvolgyi C."/>
            <person name="Papp T."/>
            <person name="Martin F.M."/>
            <person name="Miettinen O."/>
            <person name="Hibbett D.S."/>
            <person name="Nagy L.G."/>
        </authorList>
    </citation>
    <scope>NUCLEOTIDE SEQUENCE [LARGE SCALE GENOMIC DNA]</scope>
    <source>
        <strain evidence="2 3">CBS 962.96</strain>
    </source>
</reference>
<name>A0A4S8MLW8_DENBC</name>
<evidence type="ECO:0000313" key="2">
    <source>
        <dbReference type="EMBL" id="THV03890.1"/>
    </source>
</evidence>
<dbReference type="PANTHER" id="PTHR39214">
    <property type="entry name" value="MICROBODY (PEROXISOME) BIOGENESIS PROTEIN PEROXIN 8 (EUROFUNG)"/>
    <property type="match status" value="1"/>
</dbReference>
<feature type="region of interest" description="Disordered" evidence="1">
    <location>
        <begin position="379"/>
        <end position="401"/>
    </location>
</feature>
<organism evidence="2 3">
    <name type="scientific">Dendrothele bispora (strain CBS 962.96)</name>
    <dbReference type="NCBI Taxonomy" id="1314807"/>
    <lineage>
        <taxon>Eukaryota</taxon>
        <taxon>Fungi</taxon>
        <taxon>Dikarya</taxon>
        <taxon>Basidiomycota</taxon>
        <taxon>Agaricomycotina</taxon>
        <taxon>Agaricomycetes</taxon>
        <taxon>Agaricomycetidae</taxon>
        <taxon>Agaricales</taxon>
        <taxon>Agaricales incertae sedis</taxon>
        <taxon>Dendrothele</taxon>
    </lineage>
</organism>
<feature type="compositionally biased region" description="Basic and acidic residues" evidence="1">
    <location>
        <begin position="387"/>
        <end position="401"/>
    </location>
</feature>
<dbReference type="PANTHER" id="PTHR39214:SF1">
    <property type="entry name" value="MICROBODY (PEROXISOME) BIOGENESIS PROTEIN PEROXIN 8 (EUROFUNG)"/>
    <property type="match status" value="1"/>
</dbReference>
<protein>
    <submittedName>
        <fullName evidence="2">Uncharacterized protein</fullName>
    </submittedName>
</protein>